<dbReference type="PANTHER" id="PTHR42944:SF1">
    <property type="entry name" value="ADENINE DNA GLYCOSYLASE"/>
    <property type="match status" value="1"/>
</dbReference>
<evidence type="ECO:0000256" key="14">
    <source>
        <dbReference type="RuleBase" id="RU365096"/>
    </source>
</evidence>
<dbReference type="InterPro" id="IPR000445">
    <property type="entry name" value="HhH_motif"/>
</dbReference>
<comment type="catalytic activity">
    <reaction evidence="1 14">
        <text>Hydrolyzes free adenine bases from 7,8-dihydro-8-oxoguanine:adenine mismatched double-stranded DNA, leaving an apurinic site.</text>
        <dbReference type="EC" id="3.2.2.31"/>
    </reaction>
</comment>
<keyword evidence="8 14" id="KW-0227">DNA damage</keyword>
<accession>A0A941DXI0</accession>
<dbReference type="SUPFAM" id="SSF55811">
    <property type="entry name" value="Nudix"/>
    <property type="match status" value="1"/>
</dbReference>
<dbReference type="AlphaFoldDB" id="A0A941DXI0"/>
<evidence type="ECO:0000256" key="3">
    <source>
        <dbReference type="ARBA" id="ARBA00008343"/>
    </source>
</evidence>
<name>A0A941DXI0_9BACI</name>
<organism evidence="16 17">
    <name type="scientific">Virgibacillus salarius</name>
    <dbReference type="NCBI Taxonomy" id="447199"/>
    <lineage>
        <taxon>Bacteria</taxon>
        <taxon>Bacillati</taxon>
        <taxon>Bacillota</taxon>
        <taxon>Bacilli</taxon>
        <taxon>Bacillales</taxon>
        <taxon>Bacillaceae</taxon>
        <taxon>Virgibacillus</taxon>
    </lineage>
</organism>
<dbReference type="GO" id="GO:0000701">
    <property type="term" value="F:purine-specific mismatch base pair DNA N-glycosylase activity"/>
    <property type="evidence" value="ECO:0007669"/>
    <property type="project" value="UniProtKB-EC"/>
</dbReference>
<sequence>MRDKKLQSIDISGFQNDLIHWYQNNKRDLPWRKDKDPYKIWVSEIMLQQTKVDTVIPYFYRFIEKFPTVQALAAADQQDVLKAWEGLGYYSRARNLQNAVKEVVASYDGNVPANPEDLGALKGVGPYTKGAILSIAFDQPEPAVDGNVMRVFSRLLLIEDDIAQQRTKKLFESYVREMIDESDPSSFNQAIMELGALICTPKSPACLLCPVQEHCQAFAEGRQEELPIKKKAKKQKTIPYVVLLIKNEETDTFIIEKRSDQGLLANLWQFPMVPIKEIGWEHLERWFYNEYGITLQLQEKKGKLKHVFSHIIWQLDIYTATTNISVMDDHRLKAVDMCELVNYPFPVSHQKMMTYIGANQISHNLGEAETKE</sequence>
<dbReference type="Gene3D" id="1.10.340.30">
    <property type="entry name" value="Hypothetical protein, domain 2"/>
    <property type="match status" value="1"/>
</dbReference>
<dbReference type="GO" id="GO:0046872">
    <property type="term" value="F:metal ion binding"/>
    <property type="evidence" value="ECO:0007669"/>
    <property type="project" value="UniProtKB-UniRule"/>
</dbReference>
<dbReference type="InterPro" id="IPR023170">
    <property type="entry name" value="HhH_base_excis_C"/>
</dbReference>
<keyword evidence="17" id="KW-1185">Reference proteome</keyword>
<dbReference type="GO" id="GO:0051539">
    <property type="term" value="F:4 iron, 4 sulfur cluster binding"/>
    <property type="evidence" value="ECO:0007669"/>
    <property type="project" value="UniProtKB-UniRule"/>
</dbReference>
<dbReference type="EC" id="3.2.2.31" evidence="4 14"/>
<evidence type="ECO:0000256" key="4">
    <source>
        <dbReference type="ARBA" id="ARBA00012045"/>
    </source>
</evidence>
<evidence type="ECO:0000256" key="12">
    <source>
        <dbReference type="ARBA" id="ARBA00023204"/>
    </source>
</evidence>
<dbReference type="InterPro" id="IPR044298">
    <property type="entry name" value="MIG/MutY"/>
</dbReference>
<dbReference type="EMBL" id="JAGSOT010000008">
    <property type="protein sequence ID" value="MBR7795263.1"/>
    <property type="molecule type" value="Genomic_DNA"/>
</dbReference>
<evidence type="ECO:0000256" key="5">
    <source>
        <dbReference type="ARBA" id="ARBA00022023"/>
    </source>
</evidence>
<evidence type="ECO:0000256" key="2">
    <source>
        <dbReference type="ARBA" id="ARBA00002933"/>
    </source>
</evidence>
<evidence type="ECO:0000259" key="15">
    <source>
        <dbReference type="SMART" id="SM00478"/>
    </source>
</evidence>
<evidence type="ECO:0000256" key="8">
    <source>
        <dbReference type="ARBA" id="ARBA00022763"/>
    </source>
</evidence>
<gene>
    <name evidence="16" type="primary">mutY</name>
    <name evidence="16" type="ORF">KCX74_04295</name>
</gene>
<proteinExistence type="inferred from homology"/>
<comment type="similarity">
    <text evidence="3 14">Belongs to the Nth/MutY family.</text>
</comment>
<evidence type="ECO:0000256" key="6">
    <source>
        <dbReference type="ARBA" id="ARBA00022485"/>
    </source>
</evidence>
<dbReference type="GO" id="GO:0035485">
    <property type="term" value="F:adenine/guanine mispair binding"/>
    <property type="evidence" value="ECO:0007669"/>
    <property type="project" value="TreeGrafter"/>
</dbReference>
<dbReference type="CDD" id="cd00056">
    <property type="entry name" value="ENDO3c"/>
    <property type="match status" value="1"/>
</dbReference>
<keyword evidence="6" id="KW-0004">4Fe-4S</keyword>
<keyword evidence="13 14" id="KW-0326">Glycosidase</keyword>
<evidence type="ECO:0000256" key="10">
    <source>
        <dbReference type="ARBA" id="ARBA00023004"/>
    </source>
</evidence>
<dbReference type="Pfam" id="PF00633">
    <property type="entry name" value="HHH"/>
    <property type="match status" value="1"/>
</dbReference>
<keyword evidence="10 14" id="KW-0408">Iron</keyword>
<dbReference type="InterPro" id="IPR005760">
    <property type="entry name" value="A/G_AdeGlyc_MutY"/>
</dbReference>
<dbReference type="SUPFAM" id="SSF48150">
    <property type="entry name" value="DNA-glycosylase"/>
    <property type="match status" value="1"/>
</dbReference>
<dbReference type="CDD" id="cd03431">
    <property type="entry name" value="NUDIX_DNA_Glycosylase_C-MutY"/>
    <property type="match status" value="1"/>
</dbReference>
<dbReference type="InterPro" id="IPR011257">
    <property type="entry name" value="DNA_glycosylase"/>
</dbReference>
<dbReference type="RefSeq" id="WP_051388283.1">
    <property type="nucleotide sequence ID" value="NZ_JAGSOT010000008.1"/>
</dbReference>
<feature type="domain" description="HhH-GPD" evidence="15">
    <location>
        <begin position="46"/>
        <end position="197"/>
    </location>
</feature>
<protein>
    <recommendedName>
        <fullName evidence="5 14">Adenine DNA glycosylase</fullName>
        <ecNumber evidence="4 14">3.2.2.31</ecNumber>
    </recommendedName>
</protein>
<dbReference type="Pfam" id="PF10576">
    <property type="entry name" value="EndIII_4Fe-2S"/>
    <property type="match status" value="1"/>
</dbReference>
<dbReference type="GO" id="GO:0006298">
    <property type="term" value="P:mismatch repair"/>
    <property type="evidence" value="ECO:0007669"/>
    <property type="project" value="TreeGrafter"/>
</dbReference>
<evidence type="ECO:0000313" key="17">
    <source>
        <dbReference type="Proteomes" id="UP000675284"/>
    </source>
</evidence>
<dbReference type="InterPro" id="IPR003651">
    <property type="entry name" value="Endonuclease3_FeS-loop_motif"/>
</dbReference>
<dbReference type="NCBIfam" id="TIGR01084">
    <property type="entry name" value="mutY"/>
    <property type="match status" value="1"/>
</dbReference>
<dbReference type="Pfam" id="PF00730">
    <property type="entry name" value="HhH-GPD"/>
    <property type="match status" value="1"/>
</dbReference>
<dbReference type="GO" id="GO:0034039">
    <property type="term" value="F:8-oxo-7,8-dihydroguanine DNA N-glycosylase activity"/>
    <property type="evidence" value="ECO:0007669"/>
    <property type="project" value="TreeGrafter"/>
</dbReference>
<evidence type="ECO:0000256" key="7">
    <source>
        <dbReference type="ARBA" id="ARBA00022723"/>
    </source>
</evidence>
<evidence type="ECO:0000256" key="11">
    <source>
        <dbReference type="ARBA" id="ARBA00023014"/>
    </source>
</evidence>
<dbReference type="GO" id="GO:0006284">
    <property type="term" value="P:base-excision repair"/>
    <property type="evidence" value="ECO:0007669"/>
    <property type="project" value="UniProtKB-UniRule"/>
</dbReference>
<dbReference type="FunFam" id="1.10.1670.10:FF:000002">
    <property type="entry name" value="Adenine DNA glycosylase"/>
    <property type="match status" value="1"/>
</dbReference>
<comment type="caution">
    <text evidence="16">The sequence shown here is derived from an EMBL/GenBank/DDBJ whole genome shotgun (WGS) entry which is preliminary data.</text>
</comment>
<keyword evidence="11" id="KW-0411">Iron-sulfur</keyword>
<dbReference type="PANTHER" id="PTHR42944">
    <property type="entry name" value="ADENINE DNA GLYCOSYLASE"/>
    <property type="match status" value="1"/>
</dbReference>
<dbReference type="SMART" id="SM00525">
    <property type="entry name" value="FES"/>
    <property type="match status" value="1"/>
</dbReference>
<comment type="function">
    <text evidence="2">Adenine glycosylase active on G-A mispairs. MutY also corrects error-prone DNA synthesis past GO lesions which are due to the oxidatively damaged form of guanine: 7,8-dihydro-8-oxoguanine (8-oxo-dGTP).</text>
</comment>
<dbReference type="Gene3D" id="3.90.79.10">
    <property type="entry name" value="Nucleoside Triphosphate Pyrophosphohydrolase"/>
    <property type="match status" value="1"/>
</dbReference>
<dbReference type="Gene3D" id="1.10.1670.10">
    <property type="entry name" value="Helix-hairpin-Helix base-excision DNA repair enzymes (C-terminal)"/>
    <property type="match status" value="1"/>
</dbReference>
<reference evidence="16" key="1">
    <citation type="submission" date="2021-04" db="EMBL/GenBank/DDBJ databases">
        <title>Isolation and polyphasic classification of algal microorganism.</title>
        <authorList>
            <person name="Wang S."/>
        </authorList>
    </citation>
    <scope>NUCLEOTIDE SEQUENCE</scope>
    <source>
        <strain evidence="16">720a</strain>
    </source>
</reference>
<dbReference type="Proteomes" id="UP000675284">
    <property type="component" value="Unassembled WGS sequence"/>
</dbReference>
<dbReference type="SMART" id="SM00478">
    <property type="entry name" value="ENDO3c"/>
    <property type="match status" value="1"/>
</dbReference>
<keyword evidence="7" id="KW-0479">Metal-binding</keyword>
<dbReference type="InterPro" id="IPR004035">
    <property type="entry name" value="Endouclease-III_FeS-bd_BS"/>
</dbReference>
<keyword evidence="12" id="KW-0234">DNA repair</keyword>
<dbReference type="Pfam" id="PF14815">
    <property type="entry name" value="NUDIX_4"/>
    <property type="match status" value="1"/>
</dbReference>
<comment type="cofactor">
    <cofactor evidence="14">
        <name>[4Fe-4S] cluster</name>
        <dbReference type="ChEBI" id="CHEBI:49883"/>
    </cofactor>
    <text evidence="14">Binds 1 [4Fe-4S] cluster.</text>
</comment>
<dbReference type="GO" id="GO:0032357">
    <property type="term" value="F:oxidized purine DNA binding"/>
    <property type="evidence" value="ECO:0007669"/>
    <property type="project" value="TreeGrafter"/>
</dbReference>
<dbReference type="PROSITE" id="PS00764">
    <property type="entry name" value="ENDONUCLEASE_III_1"/>
    <property type="match status" value="1"/>
</dbReference>
<dbReference type="InterPro" id="IPR029119">
    <property type="entry name" value="MutY_C"/>
</dbReference>
<evidence type="ECO:0000256" key="1">
    <source>
        <dbReference type="ARBA" id="ARBA00000843"/>
    </source>
</evidence>
<evidence type="ECO:0000256" key="13">
    <source>
        <dbReference type="ARBA" id="ARBA00023295"/>
    </source>
</evidence>
<dbReference type="InterPro" id="IPR015797">
    <property type="entry name" value="NUDIX_hydrolase-like_dom_sf"/>
</dbReference>
<evidence type="ECO:0000256" key="9">
    <source>
        <dbReference type="ARBA" id="ARBA00022801"/>
    </source>
</evidence>
<dbReference type="FunFam" id="1.10.340.30:FF:000002">
    <property type="entry name" value="Adenine DNA glycosylase"/>
    <property type="match status" value="1"/>
</dbReference>
<evidence type="ECO:0000313" key="16">
    <source>
        <dbReference type="EMBL" id="MBR7795263.1"/>
    </source>
</evidence>
<keyword evidence="9" id="KW-0378">Hydrolase</keyword>
<dbReference type="InterPro" id="IPR003265">
    <property type="entry name" value="HhH-GPD_domain"/>
</dbReference>